<keyword evidence="2" id="KW-1185">Reference proteome</keyword>
<comment type="caution">
    <text evidence="1">The sequence shown here is derived from an EMBL/GenBank/DDBJ whole genome shotgun (WGS) entry which is preliminary data.</text>
</comment>
<name>A0A835C1W8_9POAL</name>
<evidence type="ECO:0000313" key="1">
    <source>
        <dbReference type="EMBL" id="KAF8719546.1"/>
    </source>
</evidence>
<reference evidence="1" key="1">
    <citation type="submission" date="2020-07" db="EMBL/GenBank/DDBJ databases">
        <title>Genome sequence and genetic diversity analysis of an under-domesticated orphan crop, white fonio (Digitaria exilis).</title>
        <authorList>
            <person name="Bennetzen J.L."/>
            <person name="Chen S."/>
            <person name="Ma X."/>
            <person name="Wang X."/>
            <person name="Yssel A.E.J."/>
            <person name="Chaluvadi S.R."/>
            <person name="Johnson M."/>
            <person name="Gangashetty P."/>
            <person name="Hamidou F."/>
            <person name="Sanogo M.D."/>
            <person name="Zwaenepoel A."/>
            <person name="Wallace J."/>
            <person name="Van De Peer Y."/>
            <person name="Van Deynze A."/>
        </authorList>
    </citation>
    <scope>NUCLEOTIDE SEQUENCE</scope>
    <source>
        <tissue evidence="1">Leaves</tissue>
    </source>
</reference>
<evidence type="ECO:0000313" key="2">
    <source>
        <dbReference type="Proteomes" id="UP000636709"/>
    </source>
</evidence>
<protein>
    <submittedName>
        <fullName evidence="1">Uncharacterized protein</fullName>
    </submittedName>
</protein>
<sequence>MICDAGSTSFCFCHDYAWPSNCHRNLECTRSLVTDGDEFHLTEEQEKWAADIMLSVTLVKLVLVINC</sequence>
<dbReference type="EMBL" id="JACEFO010001700">
    <property type="protein sequence ID" value="KAF8719546.1"/>
    <property type="molecule type" value="Genomic_DNA"/>
</dbReference>
<organism evidence="1 2">
    <name type="scientific">Digitaria exilis</name>
    <dbReference type="NCBI Taxonomy" id="1010633"/>
    <lineage>
        <taxon>Eukaryota</taxon>
        <taxon>Viridiplantae</taxon>
        <taxon>Streptophyta</taxon>
        <taxon>Embryophyta</taxon>
        <taxon>Tracheophyta</taxon>
        <taxon>Spermatophyta</taxon>
        <taxon>Magnoliopsida</taxon>
        <taxon>Liliopsida</taxon>
        <taxon>Poales</taxon>
        <taxon>Poaceae</taxon>
        <taxon>PACMAD clade</taxon>
        <taxon>Panicoideae</taxon>
        <taxon>Panicodae</taxon>
        <taxon>Paniceae</taxon>
        <taxon>Anthephorinae</taxon>
        <taxon>Digitaria</taxon>
    </lineage>
</organism>
<dbReference type="AlphaFoldDB" id="A0A835C1W8"/>
<dbReference type="Proteomes" id="UP000636709">
    <property type="component" value="Unassembled WGS sequence"/>
</dbReference>
<proteinExistence type="predicted"/>
<gene>
    <name evidence="1" type="ORF">HU200_024277</name>
</gene>
<dbReference type="OrthoDB" id="78296at2759"/>
<accession>A0A835C1W8</accession>